<evidence type="ECO:0000313" key="7">
    <source>
        <dbReference type="Proteomes" id="UP000197215"/>
    </source>
</evidence>
<proteinExistence type="inferred from homology"/>
<evidence type="ECO:0000313" key="6">
    <source>
        <dbReference type="EMBL" id="SNC64281.1"/>
    </source>
</evidence>
<dbReference type="GO" id="GO:0004222">
    <property type="term" value="F:metalloendopeptidase activity"/>
    <property type="evidence" value="ECO:0007669"/>
    <property type="project" value="InterPro"/>
</dbReference>
<dbReference type="InterPro" id="IPR007863">
    <property type="entry name" value="Peptidase_M16_C"/>
</dbReference>
<comment type="cofactor">
    <cofactor evidence="1">
        <name>Zn(2+)</name>
        <dbReference type="ChEBI" id="CHEBI:29105"/>
    </cofactor>
</comment>
<dbReference type="Pfam" id="PF05193">
    <property type="entry name" value="Peptidase_M16_C"/>
    <property type="match status" value="1"/>
</dbReference>
<dbReference type="AlphaFoldDB" id="A0A212TEM4"/>
<feature type="domain" description="Peptidase M16 N-terminal" evidence="4">
    <location>
        <begin position="46"/>
        <end position="192"/>
    </location>
</feature>
<dbReference type="RefSeq" id="WP_088812898.1">
    <property type="nucleotide sequence ID" value="NZ_FYEX01000001.1"/>
</dbReference>
<dbReference type="SUPFAM" id="SSF63411">
    <property type="entry name" value="LuxS/MPP-like metallohydrolase"/>
    <property type="match status" value="2"/>
</dbReference>
<evidence type="ECO:0000256" key="1">
    <source>
        <dbReference type="ARBA" id="ARBA00001947"/>
    </source>
</evidence>
<dbReference type="PANTHER" id="PTHR11851">
    <property type="entry name" value="METALLOPROTEASE"/>
    <property type="match status" value="1"/>
</dbReference>
<dbReference type="Pfam" id="PF00675">
    <property type="entry name" value="Peptidase_M16"/>
    <property type="match status" value="1"/>
</dbReference>
<feature type="domain" description="Peptidase M16 C-terminal" evidence="5">
    <location>
        <begin position="201"/>
        <end position="384"/>
    </location>
</feature>
<keyword evidence="6" id="KW-0378">Hydrolase</keyword>
<organism evidence="6 7">
    <name type="scientific">Polynucleobacter victoriensis</name>
    <dbReference type="NCBI Taxonomy" id="2049319"/>
    <lineage>
        <taxon>Bacteria</taxon>
        <taxon>Pseudomonadati</taxon>
        <taxon>Pseudomonadota</taxon>
        <taxon>Betaproteobacteria</taxon>
        <taxon>Burkholderiales</taxon>
        <taxon>Burkholderiaceae</taxon>
        <taxon>Polynucleobacter</taxon>
    </lineage>
</organism>
<sequence>MSILTTLRTLALTFSIGLILLLSIGIQAKELKTANTHEFLLSNGMKVIVKEDHRAPTVAHMVWYRAGSIDEVNGKTGVAHVLEHMMFKGTKKLKPGDFSKQVAAVGGRDNAFTSKDYTAYFQQIEKSHLEKMMALESDRMANLQISEDEFAKEIQVVMEERRLRTDDQASAIVYEQLIAAAFINSPYRNPIIGWMDDLKNMTYRDALEWYQDWYAPNNAVLVVAGDVVPTEVLALAQKYYGVIPTKKIRDRKPQNEVPQIGVRRIQVKAPAENPDVTFAWKVPKIEPSDVKQIDPYALSVLAGILDGHANSRLNRSLVRDLRLADSVDASYGMTGRGPQLFGISASPAKGKTIAEIEKKIRLILNEIRQSGVTEAELNRVKSQLLSSQIYKRDSIFAQAMEIGMSEMNGISWRYLDEILFNIQAVTSADIQKVVEKYFIDDALTVATLEPQSIKEKNAAAQRAPAGMRH</sequence>
<dbReference type="InterPro" id="IPR011765">
    <property type="entry name" value="Pept_M16_N"/>
</dbReference>
<keyword evidence="7" id="KW-1185">Reference proteome</keyword>
<dbReference type="GO" id="GO:0046872">
    <property type="term" value="F:metal ion binding"/>
    <property type="evidence" value="ECO:0007669"/>
    <property type="project" value="InterPro"/>
</dbReference>
<evidence type="ECO:0000259" key="4">
    <source>
        <dbReference type="Pfam" id="PF00675"/>
    </source>
</evidence>
<evidence type="ECO:0000259" key="5">
    <source>
        <dbReference type="Pfam" id="PF05193"/>
    </source>
</evidence>
<dbReference type="PROSITE" id="PS00143">
    <property type="entry name" value="INSULINASE"/>
    <property type="match status" value="1"/>
</dbReference>
<dbReference type="InterPro" id="IPR011249">
    <property type="entry name" value="Metalloenz_LuxS/M16"/>
</dbReference>
<dbReference type="EMBL" id="FYEX01000001">
    <property type="protein sequence ID" value="SNC64281.1"/>
    <property type="molecule type" value="Genomic_DNA"/>
</dbReference>
<dbReference type="InterPro" id="IPR001431">
    <property type="entry name" value="Pept_M16_Zn_BS"/>
</dbReference>
<protein>
    <submittedName>
        <fullName evidence="6">Zinc protease</fullName>
    </submittedName>
</protein>
<evidence type="ECO:0000256" key="2">
    <source>
        <dbReference type="ARBA" id="ARBA00007261"/>
    </source>
</evidence>
<gene>
    <name evidence="6" type="ORF">SAMN06295916_1059</name>
</gene>
<dbReference type="Proteomes" id="UP000197215">
    <property type="component" value="Unassembled WGS sequence"/>
</dbReference>
<keyword evidence="6" id="KW-0645">Protease</keyword>
<dbReference type="OrthoDB" id="9811314at2"/>
<accession>A0A212TEM4</accession>
<dbReference type="PANTHER" id="PTHR11851:SF49">
    <property type="entry name" value="MITOCHONDRIAL-PROCESSING PEPTIDASE SUBUNIT ALPHA"/>
    <property type="match status" value="1"/>
</dbReference>
<dbReference type="GO" id="GO:0006508">
    <property type="term" value="P:proteolysis"/>
    <property type="evidence" value="ECO:0007669"/>
    <property type="project" value="UniProtKB-KW"/>
</dbReference>
<dbReference type="Gene3D" id="3.30.830.10">
    <property type="entry name" value="Metalloenzyme, LuxS/M16 peptidase-like"/>
    <property type="match status" value="2"/>
</dbReference>
<name>A0A212TEM4_9BURK</name>
<comment type="similarity">
    <text evidence="2 3">Belongs to the peptidase M16 family.</text>
</comment>
<evidence type="ECO:0000256" key="3">
    <source>
        <dbReference type="RuleBase" id="RU004447"/>
    </source>
</evidence>
<dbReference type="InterPro" id="IPR050361">
    <property type="entry name" value="MPP/UQCRC_Complex"/>
</dbReference>
<reference evidence="7" key="1">
    <citation type="submission" date="2017-06" db="EMBL/GenBank/DDBJ databases">
        <authorList>
            <person name="Varghese N."/>
            <person name="Submissions S."/>
        </authorList>
    </citation>
    <scope>NUCLEOTIDE SEQUENCE [LARGE SCALE GENOMIC DNA]</scope>
    <source>
        <strain evidence="7">MWH-VicM1</strain>
    </source>
</reference>